<proteinExistence type="predicted"/>
<keyword evidence="2" id="KW-1185">Reference proteome</keyword>
<dbReference type="Proteomes" id="UP000616151">
    <property type="component" value="Unassembled WGS sequence"/>
</dbReference>
<dbReference type="EMBL" id="JAENHL010000006">
    <property type="protein sequence ID" value="MBK1866313.1"/>
    <property type="molecule type" value="Genomic_DNA"/>
</dbReference>
<sequence length="231" mass="24605">MRMRLLILMVLPFLLSACAETWDANPPTAATGGMGVMADGNIAQGPGAVASVTELASATPEGIQPPYGAQGSAAAYEYDSGYRIGAGDKLTIRVAGEADLTNDYLVDGSGNISMPYIKTTYVGGMSAQDVEKLVAKRLRNGFLRNPNVSVQVTTLRPFFIMGEVSSAGSFPYQPGMTVQNAVAIAGGYTPRAHQGPVMLTRKNVNGTQTFKVPVTTQIYPGDIVYVRERWF</sequence>
<accession>A0ACC5R129</accession>
<name>A0ACC5R129_9HYPH</name>
<protein>
    <submittedName>
        <fullName evidence="1">Polysaccharide export protein</fullName>
    </submittedName>
</protein>
<comment type="caution">
    <text evidence="1">The sequence shown here is derived from an EMBL/GenBank/DDBJ whole genome shotgun (WGS) entry which is preliminary data.</text>
</comment>
<gene>
    <name evidence="1" type="ORF">JHL16_08105</name>
</gene>
<organism evidence="1 2">
    <name type="scientific">Taklimakanibacter albus</name>
    <dbReference type="NCBI Taxonomy" id="2800327"/>
    <lineage>
        <taxon>Bacteria</taxon>
        <taxon>Pseudomonadati</taxon>
        <taxon>Pseudomonadota</taxon>
        <taxon>Alphaproteobacteria</taxon>
        <taxon>Hyphomicrobiales</taxon>
        <taxon>Aestuariivirgaceae</taxon>
        <taxon>Taklimakanibacter</taxon>
    </lineage>
</organism>
<evidence type="ECO:0000313" key="2">
    <source>
        <dbReference type="Proteomes" id="UP000616151"/>
    </source>
</evidence>
<reference evidence="1" key="1">
    <citation type="submission" date="2021-01" db="EMBL/GenBank/DDBJ databases">
        <authorList>
            <person name="Sun Q."/>
        </authorList>
    </citation>
    <scope>NUCLEOTIDE SEQUENCE</scope>
    <source>
        <strain evidence="1">YIM B02566</strain>
    </source>
</reference>
<evidence type="ECO:0000313" key="1">
    <source>
        <dbReference type="EMBL" id="MBK1866313.1"/>
    </source>
</evidence>